<evidence type="ECO:0000313" key="2">
    <source>
        <dbReference type="EMBL" id="MSS37465.1"/>
    </source>
</evidence>
<dbReference type="EMBL" id="VUMD01000011">
    <property type="protein sequence ID" value="MSS37465.1"/>
    <property type="molecule type" value="Genomic_DNA"/>
</dbReference>
<dbReference type="PANTHER" id="PTHR37804:SF1">
    <property type="entry name" value="CDAA REGULATORY PROTEIN CDAR"/>
    <property type="match status" value="1"/>
</dbReference>
<comment type="caution">
    <text evidence="2">The sequence shown here is derived from an EMBL/GenBank/DDBJ whole genome shotgun (WGS) entry which is preliminary data.</text>
</comment>
<feature type="region of interest" description="Disordered" evidence="1">
    <location>
        <begin position="413"/>
        <end position="452"/>
    </location>
</feature>
<dbReference type="InterPro" id="IPR053154">
    <property type="entry name" value="c-di-AMP_regulator"/>
</dbReference>
<dbReference type="Pfam" id="PF07949">
    <property type="entry name" value="YbbR"/>
    <property type="match status" value="1"/>
</dbReference>
<protein>
    <recommendedName>
        <fullName evidence="4">YbbR-like protein</fullName>
    </recommendedName>
</protein>
<dbReference type="RefSeq" id="WP_154472911.1">
    <property type="nucleotide sequence ID" value="NZ_DBEWUL010000163.1"/>
</dbReference>
<dbReference type="Proteomes" id="UP000429958">
    <property type="component" value="Unassembled WGS sequence"/>
</dbReference>
<reference evidence="2 3" key="1">
    <citation type="submission" date="2019-08" db="EMBL/GenBank/DDBJ databases">
        <title>In-depth cultivation of the pig gut microbiome towards novel bacterial diversity and tailored functional studies.</title>
        <authorList>
            <person name="Wylensek D."/>
            <person name="Hitch T.C.A."/>
            <person name="Clavel T."/>
        </authorList>
    </citation>
    <scope>NUCLEOTIDE SEQUENCE [LARGE SCALE GENOMIC DNA]</scope>
    <source>
        <strain evidence="2 3">WCA-389-WT-23D1</strain>
    </source>
</reference>
<accession>A0A7X2TDE4</accession>
<dbReference type="PANTHER" id="PTHR37804">
    <property type="entry name" value="CDAA REGULATORY PROTEIN CDAR"/>
    <property type="match status" value="1"/>
</dbReference>
<name>A0A7X2TDE4_9CLOT</name>
<gene>
    <name evidence="2" type="ORF">FYJ39_12985</name>
</gene>
<keyword evidence="3" id="KW-1185">Reference proteome</keyword>
<dbReference type="Gene3D" id="2.170.120.40">
    <property type="entry name" value="YbbR-like domain"/>
    <property type="match status" value="2"/>
</dbReference>
<dbReference type="InterPro" id="IPR012505">
    <property type="entry name" value="YbbR"/>
</dbReference>
<sequence length="452" mass="49520">MGKRLSNNLGLKILSVFLAFFVWLAVVNISNPEDTDTQEVPLEILNENILASSGKTYELLTDKNTVTVSYRVRTLDSGSIRASDFRAYIDLADMYEPTGSIPVKVEVKNNKSRLVDSPVARPGVIRVLTEDLQRKPFNLVAEVEGQPAAGYKRGAVTLSPSYVYVSGPVSMVGRISKVGIVINIEGADSDRTGTASVRCFDANDNELTEFAEDDRLTFSRSEINYSLTILKSKDLPLDFRPEGRVAEGYRFTGIESSRNSVAVKGLKSDLADIHSITISGPELNMDGATSDREVTIDLKKYLPEGVELVDSSGEIKIVMKVEALESRTYRLSSGQIRLVGSDSRYNYQYGSEYVNVVVKGLKEDLDHLTEAEVEAELDASSLKPGTYNTDLTFRLGAAYEVVSYDRPQITIQEKGIEGTSEAFEPSESKKEEAASTEAGEEGSSAVTHQNGE</sequence>
<organism evidence="2 3">
    <name type="scientific">Clostridium porci</name>
    <dbReference type="NCBI Taxonomy" id="2605778"/>
    <lineage>
        <taxon>Bacteria</taxon>
        <taxon>Bacillati</taxon>
        <taxon>Bacillota</taxon>
        <taxon>Clostridia</taxon>
        <taxon>Eubacteriales</taxon>
        <taxon>Clostridiaceae</taxon>
        <taxon>Clostridium</taxon>
    </lineage>
</organism>
<dbReference type="AlphaFoldDB" id="A0A7X2TDE4"/>
<evidence type="ECO:0008006" key="4">
    <source>
        <dbReference type="Google" id="ProtNLM"/>
    </source>
</evidence>
<dbReference type="Gene3D" id="2.170.120.30">
    <property type="match status" value="2"/>
</dbReference>
<proteinExistence type="predicted"/>
<evidence type="ECO:0000313" key="3">
    <source>
        <dbReference type="Proteomes" id="UP000429958"/>
    </source>
</evidence>
<feature type="compositionally biased region" description="Low complexity" evidence="1">
    <location>
        <begin position="435"/>
        <end position="445"/>
    </location>
</feature>
<evidence type="ECO:0000256" key="1">
    <source>
        <dbReference type="SAM" id="MobiDB-lite"/>
    </source>
</evidence>